<evidence type="ECO:0000313" key="3">
    <source>
        <dbReference type="Proteomes" id="UP000017805"/>
    </source>
</evidence>
<keyword evidence="1" id="KW-1133">Transmembrane helix</keyword>
<evidence type="ECO:0000313" key="2">
    <source>
        <dbReference type="EMBL" id="AGX02735.1"/>
    </source>
</evidence>
<organism evidence="2 3">
    <name type="scientific">Bacillus infantis NRRL B-14911</name>
    <dbReference type="NCBI Taxonomy" id="1367477"/>
    <lineage>
        <taxon>Bacteria</taxon>
        <taxon>Bacillati</taxon>
        <taxon>Bacillota</taxon>
        <taxon>Bacilli</taxon>
        <taxon>Bacillales</taxon>
        <taxon>Bacillaceae</taxon>
        <taxon>Bacillus</taxon>
    </lineage>
</organism>
<dbReference type="EMBL" id="CP006643">
    <property type="protein sequence ID" value="AGX02735.1"/>
    <property type="molecule type" value="Genomic_DNA"/>
</dbReference>
<keyword evidence="3" id="KW-1185">Reference proteome</keyword>
<feature type="transmembrane region" description="Helical" evidence="1">
    <location>
        <begin position="76"/>
        <end position="95"/>
    </location>
</feature>
<feature type="transmembrane region" description="Helical" evidence="1">
    <location>
        <begin position="6"/>
        <end position="23"/>
    </location>
</feature>
<keyword evidence="1" id="KW-0472">Membrane</keyword>
<accession>U5L5S8</accession>
<dbReference type="KEGG" id="bif:N288_03875"/>
<dbReference type="RefSeq" id="WP_009792101.1">
    <property type="nucleotide sequence ID" value="NC_022524.1"/>
</dbReference>
<dbReference type="Proteomes" id="UP000017805">
    <property type="component" value="Chromosome"/>
</dbReference>
<feature type="transmembrane region" description="Helical" evidence="1">
    <location>
        <begin position="53"/>
        <end position="70"/>
    </location>
</feature>
<evidence type="ECO:0008006" key="4">
    <source>
        <dbReference type="Google" id="ProtNLM"/>
    </source>
</evidence>
<name>U5L5S8_9BACI</name>
<dbReference type="AlphaFoldDB" id="U5L5S8"/>
<dbReference type="PATRIC" id="fig|1367477.3.peg.717"/>
<protein>
    <recommendedName>
        <fullName evidence="4">DUF3784 domain-containing protein</fullName>
    </recommendedName>
</protein>
<proteinExistence type="predicted"/>
<reference evidence="2 3" key="1">
    <citation type="submission" date="2013-07" db="EMBL/GenBank/DDBJ databases">
        <title>Complete genome sequence of Bacillus infantis NRRL B-14911 that has potential to induce cardiac disease by antigenic mimicry.</title>
        <authorList>
            <person name="Massilamany C."/>
            <person name="Smith T.P.L."/>
            <person name="Loy J.D."/>
            <person name="Barletta R."/>
            <person name="Reddy J."/>
        </authorList>
    </citation>
    <scope>NUCLEOTIDE SEQUENCE [LARGE SCALE GENOMIC DNA]</scope>
    <source>
        <strain evidence="2 3">NRRL B-14911</strain>
    </source>
</reference>
<dbReference type="STRING" id="1367477.N288_03875"/>
<keyword evidence="1" id="KW-0812">Transmembrane</keyword>
<dbReference type="HOGENOM" id="CLU_177520_0_0_9"/>
<evidence type="ECO:0000256" key="1">
    <source>
        <dbReference type="SAM" id="Phobius"/>
    </source>
</evidence>
<gene>
    <name evidence="2" type="ORF">N288_03875</name>
</gene>
<sequence>MVEAYLFIVLMIPVYGFLLWTYINPEESVLKGQRWMYTEEPEVSRAAIRYTKFMSLFIMIGLPVFILLMTLDIGPFRLGVVILPVVFVIGALRIYTDEKD</sequence>